<organism evidence="8 9">
    <name type="scientific">Corchorus olitorius</name>
    <dbReference type="NCBI Taxonomy" id="93759"/>
    <lineage>
        <taxon>Eukaryota</taxon>
        <taxon>Viridiplantae</taxon>
        <taxon>Streptophyta</taxon>
        <taxon>Embryophyta</taxon>
        <taxon>Tracheophyta</taxon>
        <taxon>Spermatophyta</taxon>
        <taxon>Magnoliopsida</taxon>
        <taxon>eudicotyledons</taxon>
        <taxon>Gunneridae</taxon>
        <taxon>Pentapetalae</taxon>
        <taxon>rosids</taxon>
        <taxon>malvids</taxon>
        <taxon>Malvales</taxon>
        <taxon>Malvaceae</taxon>
        <taxon>Grewioideae</taxon>
        <taxon>Apeibeae</taxon>
        <taxon>Corchorus</taxon>
    </lineage>
</organism>
<dbReference type="PROSITE" id="PS50081">
    <property type="entry name" value="ZF_DAG_PE_2"/>
    <property type="match status" value="2"/>
</dbReference>
<dbReference type="GO" id="GO:0008270">
    <property type="term" value="F:zinc ion binding"/>
    <property type="evidence" value="ECO:0007669"/>
    <property type="project" value="UniProtKB-KW"/>
</dbReference>
<comment type="caution">
    <text evidence="8">The sequence shown here is derived from an EMBL/GenBank/DDBJ whole genome shotgun (WGS) entry which is preliminary data.</text>
</comment>
<evidence type="ECO:0000256" key="6">
    <source>
        <dbReference type="SAM" id="MobiDB-lite"/>
    </source>
</evidence>
<dbReference type="PANTHER" id="PTHR46288">
    <property type="entry name" value="PHORBOL-ESTER/DAG-TYPE DOMAIN-CONTAINING PROTEIN"/>
    <property type="match status" value="1"/>
</dbReference>
<dbReference type="Pfam" id="PF03107">
    <property type="entry name" value="C1_2"/>
    <property type="match status" value="3"/>
</dbReference>
<protein>
    <submittedName>
        <fullName evidence="8">Zinc finger, PHD-type</fullName>
    </submittedName>
</protein>
<keyword evidence="2" id="KW-0677">Repeat</keyword>
<evidence type="ECO:0000256" key="2">
    <source>
        <dbReference type="ARBA" id="ARBA00022737"/>
    </source>
</evidence>
<evidence type="ECO:0000256" key="1">
    <source>
        <dbReference type="ARBA" id="ARBA00022723"/>
    </source>
</evidence>
<dbReference type="SUPFAM" id="SSF57889">
    <property type="entry name" value="Cysteine-rich domain"/>
    <property type="match status" value="6"/>
</dbReference>
<proteinExistence type="predicted"/>
<keyword evidence="3" id="KW-0863">Zinc-finger</keyword>
<feature type="region of interest" description="Disordered" evidence="6">
    <location>
        <begin position="804"/>
        <end position="831"/>
    </location>
</feature>
<dbReference type="Gene3D" id="3.30.60.20">
    <property type="match status" value="1"/>
</dbReference>
<keyword evidence="5" id="KW-0175">Coiled coil</keyword>
<keyword evidence="4" id="KW-0862">Zinc</keyword>
<evidence type="ECO:0000256" key="5">
    <source>
        <dbReference type="SAM" id="Coils"/>
    </source>
</evidence>
<sequence length="867" mass="98709">MEIDHFLHTRHPLKLIEEVNNKFVCHGCDKSLSPGLIYGCRCSGCEFYLHKACSELPQHLQHFLHRCTLVLDTTSSFKCHACFKHGHGFTYFCIFCRFYMHVECALRPPKPNIESADKKIIKQYFSHGHGTCHRLTLVDENRKNGIHFVHRHLYHCGRCRFDMHVECALRPTIKSIGDWDCEEIVEHFTHWHPLTLIDENEKKDLQVGCGICEKLICFDSGSGSTVYGCKECNFFVHKSCMINIPRQINDHLFHPSCPLILLTTTQYKCAGCDEKHSGLVFRCAKHSFQLDLKCALAPTLDQSSSSKDADRILYIGHTHALLALRNNNKADDDITASEVAHHPCGVCGEKCSLEILDEDPCFGCKRCDLLLHKSCLMNTPRQINDHVFHPSSCGPLILLTTPSSFKCAGCDDEHVSSLAYSCAKCGFQLDGKCALLQTLHHYSSKDAANKIQYAAHKHPLIALHHQNKDDIDRCGVCREKCSLELDDDDPCCFGCERCQFFIHRQCAFQFTAEPEIHHYYFHPLHPLTLSSLQTSTKIGRCSACLGWIDEFLLVYRCAKCNFNLHVDCAKPKLAATTRDLLVKYEGHSHHLKFFDKTCINATSCCICNQNTARNCIFRCVACKFDMHLYCHPSAPKTVKHNCHLHPLSLTESPFEFELISPQYQGEDSESDDEFYCDVCEEKRDKYESVYYCKKCKFIAETRCVISELLPSITGSEGHHTREGKVISIDEESSALEASISKRTNEIAELRKEKKPLELEIEKRKAELQELEMKHNAITGKLDEFETDRVLWNYQLNHNLGGKYKATSEEASTSVDEDTHTSKEQQNQMEDKIIPPAATMELEAILQQVEDWLEIPIPAAVSDGIDNL</sequence>
<gene>
    <name evidence="8" type="ORF">COLO4_04761</name>
</gene>
<dbReference type="EMBL" id="AWUE01011996">
    <property type="protein sequence ID" value="OMP10166.1"/>
    <property type="molecule type" value="Genomic_DNA"/>
</dbReference>
<dbReference type="PANTHER" id="PTHR46288:SF70">
    <property type="entry name" value="CYSTEINE_HISTIDINE-RICH C1 DOMAIN FAMILY PROTEIN"/>
    <property type="match status" value="1"/>
</dbReference>
<feature type="compositionally biased region" description="Basic and acidic residues" evidence="6">
    <location>
        <begin position="816"/>
        <end position="831"/>
    </location>
</feature>
<name>A0A1R3KSW7_9ROSI</name>
<dbReference type="InterPro" id="IPR001965">
    <property type="entry name" value="Znf_PHD"/>
</dbReference>
<dbReference type="OrthoDB" id="1751421at2759"/>
<keyword evidence="1" id="KW-0479">Metal-binding</keyword>
<dbReference type="AlphaFoldDB" id="A0A1R3KSW7"/>
<dbReference type="STRING" id="93759.A0A1R3KSW7"/>
<evidence type="ECO:0000313" key="8">
    <source>
        <dbReference type="EMBL" id="OMP10166.1"/>
    </source>
</evidence>
<dbReference type="InterPro" id="IPR004146">
    <property type="entry name" value="DC1"/>
</dbReference>
<dbReference type="InterPro" id="IPR002219">
    <property type="entry name" value="PKC_DAG/PE"/>
</dbReference>
<evidence type="ECO:0000313" key="9">
    <source>
        <dbReference type="Proteomes" id="UP000187203"/>
    </source>
</evidence>
<accession>A0A1R3KSW7</accession>
<evidence type="ECO:0000256" key="4">
    <source>
        <dbReference type="ARBA" id="ARBA00022833"/>
    </source>
</evidence>
<dbReference type="Proteomes" id="UP000187203">
    <property type="component" value="Unassembled WGS sequence"/>
</dbReference>
<evidence type="ECO:0000259" key="7">
    <source>
        <dbReference type="PROSITE" id="PS50081"/>
    </source>
</evidence>
<feature type="domain" description="Phorbol-ester/DAG-type" evidence="7">
    <location>
        <begin position="586"/>
        <end position="642"/>
    </location>
</feature>
<keyword evidence="9" id="KW-1185">Reference proteome</keyword>
<reference evidence="9" key="1">
    <citation type="submission" date="2013-09" db="EMBL/GenBank/DDBJ databases">
        <title>Corchorus olitorius genome sequencing.</title>
        <authorList>
            <person name="Alam M."/>
            <person name="Haque M.S."/>
            <person name="Islam M.S."/>
            <person name="Emdad E.M."/>
            <person name="Islam M.M."/>
            <person name="Ahmed B."/>
            <person name="Halim A."/>
            <person name="Hossen Q.M.M."/>
            <person name="Hossain M.Z."/>
            <person name="Ahmed R."/>
            <person name="Khan M.M."/>
            <person name="Islam R."/>
            <person name="Rashid M.M."/>
            <person name="Khan S.A."/>
            <person name="Rahman M.S."/>
            <person name="Alam M."/>
            <person name="Yahiya A.S."/>
            <person name="Khan M.S."/>
            <person name="Azam M.S."/>
            <person name="Haque T."/>
            <person name="Lashkar M.Z.H."/>
            <person name="Akhand A.I."/>
            <person name="Morshed G."/>
            <person name="Roy S."/>
            <person name="Uddin K.S."/>
            <person name="Rabeya T."/>
            <person name="Hossain A.S."/>
            <person name="Chowdhury A."/>
            <person name="Snigdha A.R."/>
            <person name="Mortoza M.S."/>
            <person name="Matin S.A."/>
            <person name="Hoque S.M.E."/>
            <person name="Islam M.K."/>
            <person name="Roy D.K."/>
            <person name="Haider R."/>
            <person name="Moosa M.M."/>
            <person name="Elias S.M."/>
            <person name="Hasan A.M."/>
            <person name="Jahan S."/>
            <person name="Shafiuddin M."/>
            <person name="Mahmood N."/>
            <person name="Shommy N.S."/>
        </authorList>
    </citation>
    <scope>NUCLEOTIDE SEQUENCE [LARGE SCALE GENOMIC DNA]</scope>
    <source>
        <strain evidence="9">cv. O-4</strain>
    </source>
</reference>
<dbReference type="InterPro" id="IPR046349">
    <property type="entry name" value="C1-like_sf"/>
</dbReference>
<feature type="coiled-coil region" evidence="5">
    <location>
        <begin position="732"/>
        <end position="787"/>
    </location>
</feature>
<evidence type="ECO:0000256" key="3">
    <source>
        <dbReference type="ARBA" id="ARBA00022771"/>
    </source>
</evidence>
<feature type="domain" description="Phorbol-ester/DAG-type" evidence="7">
    <location>
        <begin position="10"/>
        <end position="67"/>
    </location>
</feature>
<dbReference type="SMART" id="SM00249">
    <property type="entry name" value="PHD"/>
    <property type="match status" value="5"/>
</dbReference>